<dbReference type="GO" id="GO:0004595">
    <property type="term" value="F:pantetheine-phosphate adenylyltransferase activity"/>
    <property type="evidence" value="ECO:0007669"/>
    <property type="project" value="UniProtKB-EC"/>
</dbReference>
<feature type="binding site" evidence="9">
    <location>
        <position position="87"/>
    </location>
    <ligand>
        <name>substrate</name>
    </ligand>
</feature>
<dbReference type="NCBIfam" id="TIGR01510">
    <property type="entry name" value="coaD_prev_kdtB"/>
    <property type="match status" value="1"/>
</dbReference>
<dbReference type="PRINTS" id="PR01020">
    <property type="entry name" value="LPSBIOSNTHSS"/>
</dbReference>
<comment type="similarity">
    <text evidence="9">Belongs to the bacterial CoaD family.</text>
</comment>
<comment type="cofactor">
    <cofactor evidence="9">
        <name>Mg(2+)</name>
        <dbReference type="ChEBI" id="CHEBI:18420"/>
    </cofactor>
</comment>
<dbReference type="InterPro" id="IPR004821">
    <property type="entry name" value="Cyt_trans-like"/>
</dbReference>
<dbReference type="EC" id="2.7.7.3" evidence="9"/>
<comment type="pathway">
    <text evidence="9">Cofactor biosynthesis; coenzyme A biosynthesis; CoA from (R)-pantothenate: step 4/5.</text>
</comment>
<dbReference type="RefSeq" id="WP_022375157.1">
    <property type="nucleotide sequence ID" value="NZ_JBBNIN010000011.1"/>
</dbReference>
<dbReference type="PANTHER" id="PTHR21342">
    <property type="entry name" value="PHOSPHOPANTETHEINE ADENYLYLTRANSFERASE"/>
    <property type="match status" value="1"/>
</dbReference>
<organism evidence="11 12">
    <name type="scientific">Anaerostipes amylophilus</name>
    <dbReference type="NCBI Taxonomy" id="2981779"/>
    <lineage>
        <taxon>Bacteria</taxon>
        <taxon>Bacillati</taxon>
        <taxon>Bacillota</taxon>
        <taxon>Clostridia</taxon>
        <taxon>Lachnospirales</taxon>
        <taxon>Lachnospiraceae</taxon>
        <taxon>Anaerostipes</taxon>
    </lineage>
</organism>
<feature type="binding site" evidence="9">
    <location>
        <position position="17"/>
    </location>
    <ligand>
        <name>ATP</name>
        <dbReference type="ChEBI" id="CHEBI:30616"/>
    </ligand>
</feature>
<dbReference type="EMBL" id="JBBNIN010000011">
    <property type="protein sequence ID" value="MEQ2711243.1"/>
    <property type="molecule type" value="Genomic_DNA"/>
</dbReference>
<feature type="domain" description="Cytidyltransferase-like" evidence="10">
    <location>
        <begin position="5"/>
        <end position="133"/>
    </location>
</feature>
<evidence type="ECO:0000256" key="9">
    <source>
        <dbReference type="HAMAP-Rule" id="MF_00151"/>
    </source>
</evidence>
<comment type="function">
    <text evidence="9">Reversibly transfers an adenylyl group from ATP to 4'-phosphopantetheine, yielding dephospho-CoA (dPCoA) and pyrophosphate.</text>
</comment>
<keyword evidence="4 9" id="KW-0547">Nucleotide-binding</keyword>
<dbReference type="InterPro" id="IPR001980">
    <property type="entry name" value="PPAT"/>
</dbReference>
<comment type="subcellular location">
    <subcellularLocation>
        <location evidence="9">Cytoplasm</location>
    </subcellularLocation>
</comment>
<evidence type="ECO:0000256" key="7">
    <source>
        <dbReference type="ARBA" id="ARBA00022993"/>
    </source>
</evidence>
<accession>A0ABV1IWB7</accession>
<keyword evidence="12" id="KW-1185">Reference proteome</keyword>
<comment type="caution">
    <text evidence="11">The sequence shown here is derived from an EMBL/GenBank/DDBJ whole genome shotgun (WGS) entry which is preliminary data.</text>
</comment>
<keyword evidence="5 9" id="KW-0067">ATP-binding</keyword>
<feature type="binding site" evidence="9">
    <location>
        <position position="41"/>
    </location>
    <ligand>
        <name>substrate</name>
    </ligand>
</feature>
<name>A0ABV1IWB7_9FIRM</name>
<gene>
    <name evidence="9 11" type="primary">coaD</name>
    <name evidence="11" type="ORF">AAAU51_08665</name>
</gene>
<dbReference type="Gene3D" id="3.40.50.620">
    <property type="entry name" value="HUPs"/>
    <property type="match status" value="1"/>
</dbReference>
<keyword evidence="6 9" id="KW-0460">Magnesium</keyword>
<evidence type="ECO:0000256" key="1">
    <source>
        <dbReference type="ARBA" id="ARBA00022490"/>
    </source>
</evidence>
<dbReference type="CDD" id="cd02163">
    <property type="entry name" value="PPAT"/>
    <property type="match status" value="1"/>
</dbReference>
<feature type="binding site" evidence="9">
    <location>
        <begin position="9"/>
        <end position="10"/>
    </location>
    <ligand>
        <name>ATP</name>
        <dbReference type="ChEBI" id="CHEBI:30616"/>
    </ligand>
</feature>
<dbReference type="PANTHER" id="PTHR21342:SF1">
    <property type="entry name" value="PHOSPHOPANTETHEINE ADENYLYLTRANSFERASE"/>
    <property type="match status" value="1"/>
</dbReference>
<comment type="subunit">
    <text evidence="9">Homohexamer.</text>
</comment>
<reference evidence="11 12" key="1">
    <citation type="submission" date="2024-04" db="EMBL/GenBank/DDBJ databases">
        <title>Human intestinal bacterial collection.</title>
        <authorList>
            <person name="Pauvert C."/>
            <person name="Hitch T.C.A."/>
            <person name="Clavel T."/>
        </authorList>
    </citation>
    <scope>NUCLEOTIDE SEQUENCE [LARGE SCALE GENOMIC DNA]</scope>
    <source>
        <strain evidence="11 12">CLA-AA-H249</strain>
    </source>
</reference>
<evidence type="ECO:0000256" key="2">
    <source>
        <dbReference type="ARBA" id="ARBA00022679"/>
    </source>
</evidence>
<feature type="binding site" evidence="9">
    <location>
        <begin position="88"/>
        <end position="90"/>
    </location>
    <ligand>
        <name>ATP</name>
        <dbReference type="ChEBI" id="CHEBI:30616"/>
    </ligand>
</feature>
<keyword evidence="1 9" id="KW-0963">Cytoplasm</keyword>
<feature type="binding site" evidence="9">
    <location>
        <position position="9"/>
    </location>
    <ligand>
        <name>substrate</name>
    </ligand>
</feature>
<proteinExistence type="inferred from homology"/>
<feature type="binding site" evidence="9">
    <location>
        <position position="73"/>
    </location>
    <ligand>
        <name>substrate</name>
    </ligand>
</feature>
<evidence type="ECO:0000256" key="5">
    <source>
        <dbReference type="ARBA" id="ARBA00022840"/>
    </source>
</evidence>
<dbReference type="HAMAP" id="MF_00151">
    <property type="entry name" value="PPAT_bact"/>
    <property type="match status" value="1"/>
</dbReference>
<sequence>MSIAVYPGSFDPVTYGHIDIIERSAKVFDKLIVAVLVNSAKKPLFTTQEKVDMIRKATSHLDNVEVVSFSGLLVDFAKEQGASVSVRGLRAVTDFEYEIQIAQTNAKLNKDLDTMFFTTSIEYSYVSSTIVKEIASYHGDISEMVPPYVQECLEKKFKAQEAK</sequence>
<evidence type="ECO:0000313" key="11">
    <source>
        <dbReference type="EMBL" id="MEQ2711243.1"/>
    </source>
</evidence>
<keyword evidence="7 9" id="KW-0173">Coenzyme A biosynthesis</keyword>
<dbReference type="InterPro" id="IPR014729">
    <property type="entry name" value="Rossmann-like_a/b/a_fold"/>
</dbReference>
<evidence type="ECO:0000313" key="12">
    <source>
        <dbReference type="Proteomes" id="UP001482154"/>
    </source>
</evidence>
<evidence type="ECO:0000256" key="8">
    <source>
        <dbReference type="ARBA" id="ARBA00029346"/>
    </source>
</evidence>
<dbReference type="SUPFAM" id="SSF52374">
    <property type="entry name" value="Nucleotidylyl transferase"/>
    <property type="match status" value="1"/>
</dbReference>
<dbReference type="Pfam" id="PF01467">
    <property type="entry name" value="CTP_transf_like"/>
    <property type="match status" value="1"/>
</dbReference>
<keyword evidence="2 9" id="KW-0808">Transferase</keyword>
<evidence type="ECO:0000259" key="10">
    <source>
        <dbReference type="Pfam" id="PF01467"/>
    </source>
</evidence>
<evidence type="ECO:0000256" key="4">
    <source>
        <dbReference type="ARBA" id="ARBA00022741"/>
    </source>
</evidence>
<feature type="binding site" evidence="9">
    <location>
        <begin position="123"/>
        <end position="129"/>
    </location>
    <ligand>
        <name>ATP</name>
        <dbReference type="ChEBI" id="CHEBI:30616"/>
    </ligand>
</feature>
<dbReference type="NCBIfam" id="TIGR00125">
    <property type="entry name" value="cyt_tran_rel"/>
    <property type="match status" value="1"/>
</dbReference>
<evidence type="ECO:0000256" key="3">
    <source>
        <dbReference type="ARBA" id="ARBA00022695"/>
    </source>
</evidence>
<feature type="site" description="Transition state stabilizer" evidence="9">
    <location>
        <position position="17"/>
    </location>
</feature>
<dbReference type="Proteomes" id="UP001482154">
    <property type="component" value="Unassembled WGS sequence"/>
</dbReference>
<evidence type="ECO:0000256" key="6">
    <source>
        <dbReference type="ARBA" id="ARBA00022842"/>
    </source>
</evidence>
<feature type="binding site" evidence="9">
    <location>
        <position position="98"/>
    </location>
    <ligand>
        <name>ATP</name>
        <dbReference type="ChEBI" id="CHEBI:30616"/>
    </ligand>
</feature>
<keyword evidence="3 9" id="KW-0548">Nucleotidyltransferase</keyword>
<comment type="catalytic activity">
    <reaction evidence="8 9">
        <text>(R)-4'-phosphopantetheine + ATP + H(+) = 3'-dephospho-CoA + diphosphate</text>
        <dbReference type="Rhea" id="RHEA:19801"/>
        <dbReference type="ChEBI" id="CHEBI:15378"/>
        <dbReference type="ChEBI" id="CHEBI:30616"/>
        <dbReference type="ChEBI" id="CHEBI:33019"/>
        <dbReference type="ChEBI" id="CHEBI:57328"/>
        <dbReference type="ChEBI" id="CHEBI:61723"/>
        <dbReference type="EC" id="2.7.7.3"/>
    </reaction>
</comment>
<protein>
    <recommendedName>
        <fullName evidence="9">Phosphopantetheine adenylyltransferase</fullName>
        <ecNumber evidence="9">2.7.7.3</ecNumber>
    </recommendedName>
    <alternativeName>
        <fullName evidence="9">Dephospho-CoA pyrophosphorylase</fullName>
    </alternativeName>
    <alternativeName>
        <fullName evidence="9">Pantetheine-phosphate adenylyltransferase</fullName>
        <shortName evidence="9">PPAT</shortName>
    </alternativeName>
</protein>